<dbReference type="AlphaFoldDB" id="A0A917RUL0"/>
<comment type="subcellular location">
    <subcellularLocation>
        <location evidence="1">Cell membrane</location>
        <topology evidence="1">Multi-pass membrane protein</topology>
    </subcellularLocation>
</comment>
<evidence type="ECO:0000256" key="4">
    <source>
        <dbReference type="ARBA" id="ARBA00022989"/>
    </source>
</evidence>
<feature type="transmembrane region" description="Helical" evidence="6">
    <location>
        <begin position="467"/>
        <end position="489"/>
    </location>
</feature>
<evidence type="ECO:0000256" key="5">
    <source>
        <dbReference type="ARBA" id="ARBA00023136"/>
    </source>
</evidence>
<keyword evidence="9" id="KW-1185">Reference proteome</keyword>
<dbReference type="EMBL" id="BMMH01000016">
    <property type="protein sequence ID" value="GGL35031.1"/>
    <property type="molecule type" value="Genomic_DNA"/>
</dbReference>
<keyword evidence="5 6" id="KW-0472">Membrane</keyword>
<organism evidence="8 9">
    <name type="scientific">Nocardia jinanensis</name>
    <dbReference type="NCBI Taxonomy" id="382504"/>
    <lineage>
        <taxon>Bacteria</taxon>
        <taxon>Bacillati</taxon>
        <taxon>Actinomycetota</taxon>
        <taxon>Actinomycetes</taxon>
        <taxon>Mycobacteriales</taxon>
        <taxon>Nocardiaceae</taxon>
        <taxon>Nocardia</taxon>
    </lineage>
</organism>
<accession>A0A917RUL0</accession>
<feature type="transmembrane region" description="Helical" evidence="6">
    <location>
        <begin position="403"/>
        <end position="425"/>
    </location>
</feature>
<feature type="transmembrane region" description="Helical" evidence="6">
    <location>
        <begin position="526"/>
        <end position="544"/>
    </location>
</feature>
<proteinExistence type="predicted"/>
<name>A0A917RUL0_9NOCA</name>
<keyword evidence="2" id="KW-1003">Cell membrane</keyword>
<dbReference type="InterPro" id="IPR004477">
    <property type="entry name" value="ComEC_N"/>
</dbReference>
<evidence type="ECO:0000256" key="2">
    <source>
        <dbReference type="ARBA" id="ARBA00022475"/>
    </source>
</evidence>
<sequence length="545" mass="56018">MPVSSKPGTAVRDREAGTNAEAVIADQVLDARLLPATLTCWSVTILAIGAGWVTGVIVACALAVLALVSWGLLWTGIAHRSERRRVVATMVLGAALIGSAFACAGSWREHQVGVHPLRSVPGAATIDVVMVPGDDPKPVRSSGSGAGRLWVVRGDLREFRYRDRVVRGGGALVVLAAGPVWGELLPGQPIEFRARPTPPRQHDLTVVTLRPVGEPAVAGPLPWWQAAADSVRSDLVAVAGRALAPDPAGLLPALVVGDTSALSDRVHDDFVTAGLQHLTVVSGANFSILLTAVLAATRLLTVGPRLSLLCAAVALVSFVIIARPDPSVLRAAAMGSVTLLALLTGRRKQALPALCAGVIGLLALWPALAVQAGFALSVLATGALLLLAPSWSDHLRARGWWRLPAELVAVAAAAFVVTTPITIALSGRLSLVAVVANILVAPVIAPITIGGALAAAAASCWDPLAQLILRTTGPPLWWLLSVATEAAALPGAEITVPDGSAGGLLAAAVVAGGITALRLPRVRRVLAAVAIGALAAYVMLIFWLS</sequence>
<dbReference type="GO" id="GO:0005886">
    <property type="term" value="C:plasma membrane"/>
    <property type="evidence" value="ECO:0007669"/>
    <property type="project" value="UniProtKB-SubCell"/>
</dbReference>
<protein>
    <recommendedName>
        <fullName evidence="7">ComEC/Rec2-related protein domain-containing protein</fullName>
    </recommendedName>
</protein>
<feature type="transmembrane region" description="Helical" evidence="6">
    <location>
        <begin position="350"/>
        <end position="368"/>
    </location>
</feature>
<dbReference type="InterPro" id="IPR052159">
    <property type="entry name" value="Competence_DNA_uptake"/>
</dbReference>
<keyword evidence="4 6" id="KW-1133">Transmembrane helix</keyword>
<evidence type="ECO:0000259" key="7">
    <source>
        <dbReference type="Pfam" id="PF03772"/>
    </source>
</evidence>
<reference evidence="8" key="1">
    <citation type="journal article" date="2014" name="Int. J. Syst. Evol. Microbiol.">
        <title>Complete genome sequence of Corynebacterium casei LMG S-19264T (=DSM 44701T), isolated from a smear-ripened cheese.</title>
        <authorList>
            <consortium name="US DOE Joint Genome Institute (JGI-PGF)"/>
            <person name="Walter F."/>
            <person name="Albersmeier A."/>
            <person name="Kalinowski J."/>
            <person name="Ruckert C."/>
        </authorList>
    </citation>
    <scope>NUCLEOTIDE SEQUENCE</scope>
    <source>
        <strain evidence="8">CGMCC 4.3508</strain>
    </source>
</reference>
<feature type="transmembrane region" description="Helical" evidence="6">
    <location>
        <begin position="302"/>
        <end position="321"/>
    </location>
</feature>
<dbReference type="NCBIfam" id="TIGR00360">
    <property type="entry name" value="ComEC_N-term"/>
    <property type="match status" value="1"/>
</dbReference>
<feature type="transmembrane region" description="Helical" evidence="6">
    <location>
        <begin position="41"/>
        <end position="74"/>
    </location>
</feature>
<evidence type="ECO:0000256" key="1">
    <source>
        <dbReference type="ARBA" id="ARBA00004651"/>
    </source>
</evidence>
<evidence type="ECO:0000313" key="8">
    <source>
        <dbReference type="EMBL" id="GGL35031.1"/>
    </source>
</evidence>
<evidence type="ECO:0000256" key="6">
    <source>
        <dbReference type="SAM" id="Phobius"/>
    </source>
</evidence>
<evidence type="ECO:0000256" key="3">
    <source>
        <dbReference type="ARBA" id="ARBA00022692"/>
    </source>
</evidence>
<dbReference type="PANTHER" id="PTHR30619:SF7">
    <property type="entry name" value="BETA-LACTAMASE DOMAIN PROTEIN"/>
    <property type="match status" value="1"/>
</dbReference>
<feature type="transmembrane region" description="Helical" evidence="6">
    <location>
        <begin position="86"/>
        <end position="107"/>
    </location>
</feature>
<gene>
    <name evidence="8" type="ORF">GCM10011588_57200</name>
</gene>
<dbReference type="Pfam" id="PF03772">
    <property type="entry name" value="Competence"/>
    <property type="match status" value="1"/>
</dbReference>
<comment type="caution">
    <text evidence="8">The sequence shown here is derived from an EMBL/GenBank/DDBJ whole genome shotgun (WGS) entry which is preliminary data.</text>
</comment>
<feature type="transmembrane region" description="Helical" evidence="6">
    <location>
        <begin position="275"/>
        <end position="295"/>
    </location>
</feature>
<dbReference type="Proteomes" id="UP000638263">
    <property type="component" value="Unassembled WGS sequence"/>
</dbReference>
<evidence type="ECO:0000313" key="9">
    <source>
        <dbReference type="Proteomes" id="UP000638263"/>
    </source>
</evidence>
<reference evidence="8" key="2">
    <citation type="submission" date="2020-09" db="EMBL/GenBank/DDBJ databases">
        <authorList>
            <person name="Sun Q."/>
            <person name="Zhou Y."/>
        </authorList>
    </citation>
    <scope>NUCLEOTIDE SEQUENCE</scope>
    <source>
        <strain evidence="8">CGMCC 4.3508</strain>
    </source>
</reference>
<feature type="domain" description="ComEC/Rec2-related protein" evidence="7">
    <location>
        <begin position="254"/>
        <end position="517"/>
    </location>
</feature>
<dbReference type="PANTHER" id="PTHR30619">
    <property type="entry name" value="DNA INTERNALIZATION/COMPETENCE PROTEIN COMEC/REC2"/>
    <property type="match status" value="1"/>
</dbReference>
<feature type="transmembrane region" description="Helical" evidence="6">
    <location>
        <begin position="501"/>
        <end position="519"/>
    </location>
</feature>
<feature type="transmembrane region" description="Helical" evidence="6">
    <location>
        <begin position="431"/>
        <end position="455"/>
    </location>
</feature>
<keyword evidence="3 6" id="KW-0812">Transmembrane</keyword>
<feature type="transmembrane region" description="Helical" evidence="6">
    <location>
        <begin position="374"/>
        <end position="391"/>
    </location>
</feature>
<feature type="transmembrane region" description="Helical" evidence="6">
    <location>
        <begin position="327"/>
        <end position="343"/>
    </location>
</feature>